<dbReference type="EMBL" id="CADCXV010000860">
    <property type="protein sequence ID" value="CAB0037575.1"/>
    <property type="molecule type" value="Genomic_DNA"/>
</dbReference>
<dbReference type="SUPFAM" id="SSF52058">
    <property type="entry name" value="L domain-like"/>
    <property type="match status" value="2"/>
</dbReference>
<dbReference type="InterPro" id="IPR001611">
    <property type="entry name" value="Leu-rich_rpt"/>
</dbReference>
<dbReference type="Pfam" id="PF13855">
    <property type="entry name" value="LRR_8"/>
    <property type="match status" value="5"/>
</dbReference>
<evidence type="ECO:0000313" key="3">
    <source>
        <dbReference type="EMBL" id="CAB0037575.1"/>
    </source>
</evidence>
<dbReference type="Proteomes" id="UP000479190">
    <property type="component" value="Unassembled WGS sequence"/>
</dbReference>
<proteinExistence type="predicted"/>
<dbReference type="SMART" id="SM00365">
    <property type="entry name" value="LRR_SD22"/>
    <property type="match status" value="12"/>
</dbReference>
<organism evidence="3 4">
    <name type="scientific">Trichogramma brassicae</name>
    <dbReference type="NCBI Taxonomy" id="86971"/>
    <lineage>
        <taxon>Eukaryota</taxon>
        <taxon>Metazoa</taxon>
        <taxon>Ecdysozoa</taxon>
        <taxon>Arthropoda</taxon>
        <taxon>Hexapoda</taxon>
        <taxon>Insecta</taxon>
        <taxon>Pterygota</taxon>
        <taxon>Neoptera</taxon>
        <taxon>Endopterygota</taxon>
        <taxon>Hymenoptera</taxon>
        <taxon>Apocrita</taxon>
        <taxon>Proctotrupomorpha</taxon>
        <taxon>Chalcidoidea</taxon>
        <taxon>Trichogrammatidae</taxon>
        <taxon>Trichogramma</taxon>
    </lineage>
</organism>
<sequence length="1046" mass="118947">MTAMKSSFPDLDLSAVVEYFSEVSKTVFRSLIFENNLSIDTMKNFIALLSFLLILCASSCRGHHFFEPGAIHFPLRDVQQSINYESFALSQRNTTVGRCETVSRHRVVALNLPNLDMQSPLSPYPGFIDSHDVSCLNLASNEIRQIVPGSFERLPNLAYLDLSRNHLQLCDFFNFGSSHPSLTTLIIEDNRPPADNIDKTISRAECLPQLRYLYVRRNSIRNIKFSLKAAFPALTHLFLSDNSLDSNAFIHHLPESLTHLYLERNLISSLDCKIMRGLETLRLDGNIIGSICLRSCQDTSLKLAGVHKLRELSVSDNRLIDVESCAFQEATRLEVLDLSRNELSNVKVETFDALTSLSELNLDDNLLRSVPNLFNNVKLTSLSIRRNKLQVIERRELQNLKYLRVLQLGGNKIRSISAGSFEDLEALTELDLSNNELDFIPSDLLKWQWNLRTLDVRGNRFKTLEQMSLSHAPVLNLIHLQNNPITHLSGSILSKLASNLVVHLESDCSSNKRKNRDCYAKCDLDEVRLRNATYSRWINNQSNGYVLNLPNLKLEEVPNPYPNFIESDKVVAVNLRNNGIYRIKPDSFDSIPRLQYLDLSSNRLAFCDFFNYGNCLRNLITLVIENNQLPSDSLYREISQAGCFPEVQNLYLRNNHIKKLNFSLRQSFPRLVSLYLSDNEIDNCIFLQDVPASLEHLYVERNRIYGISRSILCNLRTLKADGNIIRSICYKKCGESALQLVSTTKLQVLSLSNNRIIEIESCAFHDSYNLESLDLSSNGLETLHTATFIPLRALKTLILDDNQLRNWPQFNGNWHLKMLSIRNNKLQEIRKELFSQVTSLEQLLLGGNCIKTIDSNTFEGLTWLEELDLSRNKIECLPAGWMKDLKSLKSLDLRGNKFKYVYQLSLTCSSQLTDVYLENNRLSIDDKDEIQRYFPYAQVHLDSCSRRCQRRERAVGCARSRGATPHKRGDGSSSSYKCGNSVVATAAAAASRERGFSLLLLPARLPTTSREKLRVHYAAAQALSARSYAASAVEASFGRLLIVYYI</sequence>
<keyword evidence="4" id="KW-1185">Reference proteome</keyword>
<gene>
    <name evidence="3" type="ORF">TBRA_LOCUS9399</name>
</gene>
<dbReference type="PANTHER" id="PTHR45617">
    <property type="entry name" value="LEUCINE RICH REPEAT FAMILY PROTEIN"/>
    <property type="match status" value="1"/>
</dbReference>
<dbReference type="AlphaFoldDB" id="A0A6H5IS84"/>
<keyword evidence="1" id="KW-0433">Leucine-rich repeat</keyword>
<reference evidence="3 4" key="1">
    <citation type="submission" date="2020-02" db="EMBL/GenBank/DDBJ databases">
        <authorList>
            <person name="Ferguson B K."/>
        </authorList>
    </citation>
    <scope>NUCLEOTIDE SEQUENCE [LARGE SCALE GENOMIC DNA]</scope>
</reference>
<evidence type="ECO:0008006" key="5">
    <source>
        <dbReference type="Google" id="ProtNLM"/>
    </source>
</evidence>
<dbReference type="PRINTS" id="PR00019">
    <property type="entry name" value="LEURICHRPT"/>
</dbReference>
<dbReference type="PROSITE" id="PS51450">
    <property type="entry name" value="LRR"/>
    <property type="match status" value="3"/>
</dbReference>
<protein>
    <recommendedName>
        <fullName evidence="5">LRRCT domain-containing protein</fullName>
    </recommendedName>
</protein>
<dbReference type="SMART" id="SM00369">
    <property type="entry name" value="LRR_TYP"/>
    <property type="match status" value="22"/>
</dbReference>
<dbReference type="Gene3D" id="3.80.10.10">
    <property type="entry name" value="Ribonuclease Inhibitor"/>
    <property type="match status" value="7"/>
</dbReference>
<evidence type="ECO:0000256" key="1">
    <source>
        <dbReference type="ARBA" id="ARBA00022614"/>
    </source>
</evidence>
<name>A0A6H5IS84_9HYME</name>
<dbReference type="OrthoDB" id="676979at2759"/>
<keyword evidence="2" id="KW-0677">Repeat</keyword>
<dbReference type="SUPFAM" id="SSF52047">
    <property type="entry name" value="RNI-like"/>
    <property type="match status" value="2"/>
</dbReference>
<dbReference type="InterPro" id="IPR003591">
    <property type="entry name" value="Leu-rich_rpt_typical-subtyp"/>
</dbReference>
<dbReference type="PANTHER" id="PTHR45617:SF169">
    <property type="entry name" value="LRRCT DOMAIN-CONTAINING PROTEIN"/>
    <property type="match status" value="1"/>
</dbReference>
<evidence type="ECO:0000256" key="2">
    <source>
        <dbReference type="ARBA" id="ARBA00022737"/>
    </source>
</evidence>
<dbReference type="SMART" id="SM00364">
    <property type="entry name" value="LRR_BAC"/>
    <property type="match status" value="9"/>
</dbReference>
<evidence type="ECO:0000313" key="4">
    <source>
        <dbReference type="Proteomes" id="UP000479190"/>
    </source>
</evidence>
<dbReference type="InterPro" id="IPR032675">
    <property type="entry name" value="LRR_dom_sf"/>
</dbReference>
<accession>A0A6H5IS84</accession>